<comment type="subcellular location">
    <subcellularLocation>
        <location evidence="2 12">Cytoplasm</location>
    </subcellularLocation>
</comment>
<keyword evidence="9 12" id="KW-0378">Hydrolase</keyword>
<dbReference type="CDD" id="cd00545">
    <property type="entry name" value="MCH"/>
    <property type="match status" value="1"/>
</dbReference>
<evidence type="ECO:0000256" key="12">
    <source>
        <dbReference type="HAMAP-Rule" id="MF_00486"/>
    </source>
</evidence>
<dbReference type="Proteomes" id="UP000294325">
    <property type="component" value="Chromosome"/>
</dbReference>
<organism evidence="13 14">
    <name type="scientific">Nitrosococcus wardiae</name>
    <dbReference type="NCBI Taxonomy" id="1814290"/>
    <lineage>
        <taxon>Bacteria</taxon>
        <taxon>Pseudomonadati</taxon>
        <taxon>Pseudomonadota</taxon>
        <taxon>Gammaproteobacteria</taxon>
        <taxon>Chromatiales</taxon>
        <taxon>Chromatiaceae</taxon>
        <taxon>Nitrosococcus</taxon>
    </lineage>
</organism>
<dbReference type="GO" id="GO:0005737">
    <property type="term" value="C:cytoplasm"/>
    <property type="evidence" value="ECO:0007669"/>
    <property type="project" value="UniProtKB-SubCell"/>
</dbReference>
<keyword evidence="14" id="KW-1185">Reference proteome</keyword>
<evidence type="ECO:0000256" key="1">
    <source>
        <dbReference type="ARBA" id="ARBA00004058"/>
    </source>
</evidence>
<evidence type="ECO:0000256" key="10">
    <source>
        <dbReference type="ARBA" id="ARBA00030468"/>
    </source>
</evidence>
<reference evidence="13 14" key="1">
    <citation type="submission" date="2019-03" db="EMBL/GenBank/DDBJ databases">
        <title>The genome sequence of Nitrosococcus wardiae strain D1FHST reveals the archetypal metabolic capacity of ammonia-oxidizing Gammaproteobacteria.</title>
        <authorList>
            <person name="Wang L."/>
            <person name="Lim C.K."/>
            <person name="Hanson T.E."/>
            <person name="Dang H."/>
            <person name="Klotz M.G."/>
        </authorList>
    </citation>
    <scope>NUCLEOTIDE SEQUENCE [LARGE SCALE GENOMIC DNA]</scope>
    <source>
        <strain evidence="13 14">D1FHS</strain>
    </source>
</reference>
<dbReference type="Gene3D" id="3.10.340.11">
    <property type="entry name" value="Methenyltetrahydromethanopterin Cyclohydrolase, Chain A, domain 1"/>
    <property type="match status" value="1"/>
</dbReference>
<proteinExistence type="inferred from homology"/>
<comment type="pathway">
    <text evidence="3 12">One-carbon metabolism; formaldehyde degradation; formate from formaldehyde (H(4)MPT route): step 3/5.</text>
</comment>
<evidence type="ECO:0000256" key="9">
    <source>
        <dbReference type="ARBA" id="ARBA00022801"/>
    </source>
</evidence>
<comment type="catalytic activity">
    <reaction evidence="11 12">
        <text>5,10-methenyl-5,6,7,8-tetrahydromethanopterin + H2O = N(5)-formyl-5,6,7,8-tetrahydromethanopterin + H(+)</text>
        <dbReference type="Rhea" id="RHEA:19053"/>
        <dbReference type="ChEBI" id="CHEBI:15377"/>
        <dbReference type="ChEBI" id="CHEBI:15378"/>
        <dbReference type="ChEBI" id="CHEBI:58018"/>
        <dbReference type="ChEBI" id="CHEBI:58337"/>
        <dbReference type="EC" id="3.5.4.27"/>
    </reaction>
</comment>
<dbReference type="Gene3D" id="3.30.1030.10">
    <property type="entry name" value="Methenyltetrahydromethanopterin Cyclohydrolase, Chain A, domain 2"/>
    <property type="match status" value="1"/>
</dbReference>
<comment type="similarity">
    <text evidence="4 12">Belongs to the MCH family.</text>
</comment>
<dbReference type="UniPathway" id="UPA00562">
    <property type="reaction ID" value="UER00703"/>
</dbReference>
<dbReference type="KEGG" id="nwr:E3U44_04675"/>
<dbReference type="GO" id="GO:0018759">
    <property type="term" value="F:methenyltetrahydromethanopterin cyclohydrolase activity"/>
    <property type="evidence" value="ECO:0007669"/>
    <property type="project" value="UniProtKB-UniRule"/>
</dbReference>
<sequence>MSDLGAQWPSINASCQPFVERLVHEAESLRLKIHDLDNGTQVVDAGIEAPGGLEAGRRIGEICMGGLGCATLGTISGFEAWPWSVNVHTATPILCCLGSQYAGWSLSHQSEKGSKFHALGSGPGRALAGKEELFKALGYRDKAEATCLVMEVDQYPPVAIAEKIATACGIKPENLTLILTPTTHLAGVMQIAIRVLEVAIHKAHTLKFPLGQIVDGYGVTPVAPPGGDFMTAMGRTNDAILFGGQVHLFVDCKDSEAQDLAEQMPSTRSRDYGRPFAEIFKSYRYDFFQIDPLLFSPAKVLVTSIKSGKSFQAGNLNLELLAKTFGLSS</sequence>
<dbReference type="GO" id="GO:0046294">
    <property type="term" value="P:formaldehyde catabolic process"/>
    <property type="evidence" value="ECO:0007669"/>
    <property type="project" value="UniProtKB-UniRule"/>
</dbReference>
<evidence type="ECO:0000256" key="7">
    <source>
        <dbReference type="ARBA" id="ARBA00022490"/>
    </source>
</evidence>
<evidence type="ECO:0000313" key="13">
    <source>
        <dbReference type="EMBL" id="QBQ53884.1"/>
    </source>
</evidence>
<evidence type="ECO:0000256" key="6">
    <source>
        <dbReference type="ARBA" id="ARBA00020597"/>
    </source>
</evidence>
<name>A0A4P7BXK6_9GAMM</name>
<evidence type="ECO:0000256" key="4">
    <source>
        <dbReference type="ARBA" id="ARBA00006902"/>
    </source>
</evidence>
<gene>
    <name evidence="12" type="primary">mch</name>
    <name evidence="13" type="ORF">E3U44_04675</name>
</gene>
<dbReference type="EMBL" id="CP038033">
    <property type="protein sequence ID" value="QBQ53884.1"/>
    <property type="molecule type" value="Genomic_DNA"/>
</dbReference>
<keyword evidence="7 12" id="KW-0963">Cytoplasm</keyword>
<dbReference type="EC" id="3.5.4.27" evidence="5 12"/>
<dbReference type="OrthoDB" id="241529at2"/>
<evidence type="ECO:0000256" key="5">
    <source>
        <dbReference type="ARBA" id="ARBA00012765"/>
    </source>
</evidence>
<protein>
    <recommendedName>
        <fullName evidence="6 12">Methenyltetrahydromethanopterin cyclohydrolase</fullName>
        <ecNumber evidence="5 12">3.5.4.27</ecNumber>
    </recommendedName>
    <alternativeName>
        <fullName evidence="10 12">Methenyl-H4MPT cyclohydrolase</fullName>
    </alternativeName>
</protein>
<dbReference type="AlphaFoldDB" id="A0A4P7BXK6"/>
<dbReference type="NCBIfam" id="TIGR03120">
    <property type="entry name" value="one_C_mch"/>
    <property type="match status" value="1"/>
</dbReference>
<keyword evidence="8 12" id="KW-0554">One-carbon metabolism</keyword>
<dbReference type="HAMAP" id="MF_00486">
    <property type="entry name" value="McH"/>
    <property type="match status" value="1"/>
</dbReference>
<dbReference type="GO" id="GO:0006730">
    <property type="term" value="P:one-carbon metabolic process"/>
    <property type="evidence" value="ECO:0007669"/>
    <property type="project" value="UniProtKB-UniRule"/>
</dbReference>
<evidence type="ECO:0000256" key="11">
    <source>
        <dbReference type="ARBA" id="ARBA00048684"/>
    </source>
</evidence>
<evidence type="ECO:0000256" key="8">
    <source>
        <dbReference type="ARBA" id="ARBA00022563"/>
    </source>
</evidence>
<evidence type="ECO:0000256" key="3">
    <source>
        <dbReference type="ARBA" id="ARBA00005087"/>
    </source>
</evidence>
<dbReference type="RefSeq" id="WP_134356893.1">
    <property type="nucleotide sequence ID" value="NZ_CP038033.1"/>
</dbReference>
<accession>A0A4P7BXK6</accession>
<evidence type="ECO:0000313" key="14">
    <source>
        <dbReference type="Proteomes" id="UP000294325"/>
    </source>
</evidence>
<dbReference type="SUPFAM" id="SSF56199">
    <property type="entry name" value="Methenyltetrahydromethanopterin cyclohydrolase"/>
    <property type="match status" value="1"/>
</dbReference>
<comment type="function">
    <text evidence="1 12">Catalyzes the hydrolysis of methenyl-H(4)MPT(+) to 5-formyl-H(4)MPT.</text>
</comment>
<evidence type="ECO:0000256" key="2">
    <source>
        <dbReference type="ARBA" id="ARBA00004496"/>
    </source>
</evidence>
<dbReference type="InterPro" id="IPR003209">
    <property type="entry name" value="METHMP_CycHdrlase"/>
</dbReference>
<dbReference type="Pfam" id="PF02289">
    <property type="entry name" value="MCH"/>
    <property type="match status" value="1"/>
</dbReference>